<feature type="transmembrane region" description="Helical" evidence="6">
    <location>
        <begin position="140"/>
        <end position="163"/>
    </location>
</feature>
<feature type="transmembrane region" description="Helical" evidence="6">
    <location>
        <begin position="297"/>
        <end position="320"/>
    </location>
</feature>
<dbReference type="STRING" id="41431.PCC8801_3369"/>
<comment type="similarity">
    <text evidence="2">Belongs to the autoinducer-2 exporter (AI-2E) (TC 2.A.86) family.</text>
</comment>
<keyword evidence="4 6" id="KW-1133">Transmembrane helix</keyword>
<dbReference type="PANTHER" id="PTHR21716">
    <property type="entry name" value="TRANSMEMBRANE PROTEIN"/>
    <property type="match status" value="1"/>
</dbReference>
<proteinExistence type="inferred from homology"/>
<dbReference type="EMBL" id="CP001287">
    <property type="protein sequence ID" value="ACK67337.1"/>
    <property type="molecule type" value="Genomic_DNA"/>
</dbReference>
<organism evidence="7 8">
    <name type="scientific">Rippkaea orientalis (strain PCC 8801 / RF-1)</name>
    <name type="common">Cyanothece sp. (strain PCC 8801)</name>
    <dbReference type="NCBI Taxonomy" id="41431"/>
    <lineage>
        <taxon>Bacteria</taxon>
        <taxon>Bacillati</taxon>
        <taxon>Cyanobacteriota</taxon>
        <taxon>Cyanophyceae</taxon>
        <taxon>Oscillatoriophycideae</taxon>
        <taxon>Chroococcales</taxon>
        <taxon>Aphanothecaceae</taxon>
        <taxon>Rippkaea</taxon>
        <taxon>Rippkaea orientalis</taxon>
    </lineage>
</organism>
<dbReference type="PANTHER" id="PTHR21716:SF62">
    <property type="entry name" value="TRANSPORT PROTEIN YDBI-RELATED"/>
    <property type="match status" value="1"/>
</dbReference>
<evidence type="ECO:0000256" key="1">
    <source>
        <dbReference type="ARBA" id="ARBA00004141"/>
    </source>
</evidence>
<keyword evidence="8" id="KW-1185">Reference proteome</keyword>
<evidence type="ECO:0000256" key="5">
    <source>
        <dbReference type="ARBA" id="ARBA00023136"/>
    </source>
</evidence>
<dbReference type="AlphaFoldDB" id="B7JZC6"/>
<evidence type="ECO:0000256" key="4">
    <source>
        <dbReference type="ARBA" id="ARBA00022989"/>
    </source>
</evidence>
<name>B7JZC6_RIPO1</name>
<evidence type="ECO:0008006" key="9">
    <source>
        <dbReference type="Google" id="ProtNLM"/>
    </source>
</evidence>
<sequence length="344" mass="38760">MKFSQWLAFIVVAISVYILWQIRQLLLLFFTAVVIANGLNHLVNWFQRKGIKRSYGVLLSMTFLLIAIVGFFWIVIPPFAEQLPELIQLVPQGIEELITTLRSLAVKLDPELLKNLPTLEEISQEFQPLVNQIAGRGLSVFYTTLAIPLSLVLLLALSLMLLANPQPYRQGFIRLFPSFYRSRINDILVNCDCCLHGWLISILLKMIIFASLSFIGLLILQIPLALAQAMLTGILAFIPNIGLILSVIPPIAIALLETPWKSIVIIIIYLIIQQIDIHFLSPLIMKEKVILPPAITLLAQLFFAMIFGVLGFLLAFPLAVVGKVWVKEVLIKDILDSWQVKSQK</sequence>
<feature type="transmembrane region" description="Helical" evidence="6">
    <location>
        <begin position="234"/>
        <end position="256"/>
    </location>
</feature>
<evidence type="ECO:0000256" key="2">
    <source>
        <dbReference type="ARBA" id="ARBA00009773"/>
    </source>
</evidence>
<dbReference type="Proteomes" id="UP000008204">
    <property type="component" value="Chromosome"/>
</dbReference>
<dbReference type="HOGENOM" id="CLU_031275_1_1_3"/>
<protein>
    <recommendedName>
        <fullName evidence="9">Permease</fullName>
    </recommendedName>
</protein>
<dbReference type="Pfam" id="PF01594">
    <property type="entry name" value="AI-2E_transport"/>
    <property type="match status" value="1"/>
</dbReference>
<dbReference type="GO" id="GO:0055085">
    <property type="term" value="P:transmembrane transport"/>
    <property type="evidence" value="ECO:0007669"/>
    <property type="project" value="TreeGrafter"/>
</dbReference>
<gene>
    <name evidence="7" type="ordered locus">PCC8801_3369</name>
</gene>
<accession>B7JZC6</accession>
<keyword evidence="5 6" id="KW-0472">Membrane</keyword>
<dbReference type="KEGG" id="cyp:PCC8801_3369"/>
<dbReference type="GO" id="GO:0016020">
    <property type="term" value="C:membrane"/>
    <property type="evidence" value="ECO:0007669"/>
    <property type="project" value="UniProtKB-SubCell"/>
</dbReference>
<dbReference type="RefSeq" id="WP_012596598.1">
    <property type="nucleotide sequence ID" value="NC_011726.1"/>
</dbReference>
<dbReference type="OrthoDB" id="506451at2"/>
<feature type="transmembrane region" description="Helical" evidence="6">
    <location>
        <begin position="55"/>
        <end position="76"/>
    </location>
</feature>
<comment type="subcellular location">
    <subcellularLocation>
        <location evidence="1">Membrane</location>
        <topology evidence="1">Multi-pass membrane protein</topology>
    </subcellularLocation>
</comment>
<dbReference type="eggNOG" id="COG0628">
    <property type="taxonomic scope" value="Bacteria"/>
</dbReference>
<keyword evidence="3 6" id="KW-0812">Transmembrane</keyword>
<feature type="transmembrane region" description="Helical" evidence="6">
    <location>
        <begin position="262"/>
        <end position="285"/>
    </location>
</feature>
<evidence type="ECO:0000313" key="7">
    <source>
        <dbReference type="EMBL" id="ACK67337.1"/>
    </source>
</evidence>
<feature type="transmembrane region" description="Helical" evidence="6">
    <location>
        <begin position="207"/>
        <end position="227"/>
    </location>
</feature>
<dbReference type="InterPro" id="IPR002549">
    <property type="entry name" value="AI-2E-like"/>
</dbReference>
<evidence type="ECO:0000256" key="6">
    <source>
        <dbReference type="SAM" id="Phobius"/>
    </source>
</evidence>
<reference evidence="8" key="1">
    <citation type="journal article" date="2011" name="MBio">
        <title>Novel metabolic attributes of the genus Cyanothece, comprising a group of unicellular nitrogen-fixing Cyanobacteria.</title>
        <authorList>
            <person name="Bandyopadhyay A."/>
            <person name="Elvitigala T."/>
            <person name="Welsh E."/>
            <person name="Stockel J."/>
            <person name="Liberton M."/>
            <person name="Min H."/>
            <person name="Sherman L.A."/>
            <person name="Pakrasi H.B."/>
        </authorList>
    </citation>
    <scope>NUCLEOTIDE SEQUENCE [LARGE SCALE GENOMIC DNA]</scope>
    <source>
        <strain evidence="8">PCC 8801</strain>
    </source>
</reference>
<evidence type="ECO:0000313" key="8">
    <source>
        <dbReference type="Proteomes" id="UP000008204"/>
    </source>
</evidence>
<evidence type="ECO:0000256" key="3">
    <source>
        <dbReference type="ARBA" id="ARBA00022692"/>
    </source>
</evidence>
<feature type="transmembrane region" description="Helical" evidence="6">
    <location>
        <begin position="6"/>
        <end position="35"/>
    </location>
</feature>